<dbReference type="KEGG" id="vgu:HYG85_12640"/>
<dbReference type="InterPro" id="IPR006059">
    <property type="entry name" value="SBP"/>
</dbReference>
<dbReference type="Pfam" id="PF01547">
    <property type="entry name" value="SBP_bac_1"/>
    <property type="match status" value="1"/>
</dbReference>
<reference evidence="2 3" key="1">
    <citation type="submission" date="2020-07" db="EMBL/GenBank/DDBJ databases">
        <title>Vallitalea guaymasensis genome.</title>
        <authorList>
            <person name="Postec A."/>
        </authorList>
    </citation>
    <scope>NUCLEOTIDE SEQUENCE [LARGE SCALE GENOMIC DNA]</scope>
    <source>
        <strain evidence="2 3">Ra1766G1</strain>
    </source>
</reference>
<proteinExistence type="predicted"/>
<accession>A0A8J8MBB2</accession>
<dbReference type="SUPFAM" id="SSF53850">
    <property type="entry name" value="Periplasmic binding protein-like II"/>
    <property type="match status" value="1"/>
</dbReference>
<feature type="domain" description="DUF3502" evidence="1">
    <location>
        <begin position="436"/>
        <end position="503"/>
    </location>
</feature>
<name>A0A8J8MBB2_9FIRM</name>
<organism evidence="2 3">
    <name type="scientific">Vallitalea guaymasensis</name>
    <dbReference type="NCBI Taxonomy" id="1185412"/>
    <lineage>
        <taxon>Bacteria</taxon>
        <taxon>Bacillati</taxon>
        <taxon>Bacillota</taxon>
        <taxon>Clostridia</taxon>
        <taxon>Lachnospirales</taxon>
        <taxon>Vallitaleaceae</taxon>
        <taxon>Vallitalea</taxon>
    </lineage>
</organism>
<dbReference type="RefSeq" id="WP_212689964.1">
    <property type="nucleotide sequence ID" value="NZ_CP058561.1"/>
</dbReference>
<dbReference type="PANTHER" id="PTHR43649:SF17">
    <property type="entry name" value="ABC TRANSPORTER SOLUTE BINDING PROTEIN-SUGAR TRANSPORT"/>
    <property type="match status" value="1"/>
</dbReference>
<dbReference type="PANTHER" id="PTHR43649">
    <property type="entry name" value="ARABINOSE-BINDING PROTEIN-RELATED"/>
    <property type="match status" value="1"/>
</dbReference>
<dbReference type="Gene3D" id="3.40.190.10">
    <property type="entry name" value="Periplasmic binding protein-like II"/>
    <property type="match status" value="2"/>
</dbReference>
<sequence length="505" mass="56629">MKRIKGILSILLIVILVFGFAGCSKDNNSDSGADTSKGASTDEGNKELEHVNLTWYYPGSYPFKDQELVFAEANKIIKEKINATVEFKALPWGEYEDKMRVVMGADEDYDIAFTSNWFNNYHSNVAMGAYLPLNDLLPKYAPTLYKSVPEKFWEATKVDGQIYGLVNYQISARTAALNMKKENVEKLGIAKDTVFDSIDDLEPYLEKAKGIFPPDMIPILSEWRMSLQEAVGQEWIAGASIPGAIYLNDKNAKVFNQFKSEEFKKHVERNKIWVEKGYLGGDALFSAKDTGTFVNQGKVIFSVGGTWKPGVDEEETARRGYEFWVKPLSDAYVTTGGIIATMHAINSNSKNPERAMMLMELMNTDVELYNIIAYGIEGTHYNKLEDGTVEVIPDAGYNPGTLWLHASTFNAHIMKGMPLDVWEQTKKINLEAQASPLLGFSFNPESVSAEMAQCESVVNEFIKSFDFGVGDVDSLYEKFVEKLDKAGAQTITDEIQRQIDEWMGK</sequence>
<dbReference type="AlphaFoldDB" id="A0A8J8MBB2"/>
<evidence type="ECO:0000313" key="2">
    <source>
        <dbReference type="EMBL" id="QUH29704.1"/>
    </source>
</evidence>
<gene>
    <name evidence="2" type="ORF">HYG85_12640</name>
</gene>
<dbReference type="EMBL" id="CP058561">
    <property type="protein sequence ID" value="QUH29704.1"/>
    <property type="molecule type" value="Genomic_DNA"/>
</dbReference>
<evidence type="ECO:0000313" key="3">
    <source>
        <dbReference type="Proteomes" id="UP000677305"/>
    </source>
</evidence>
<dbReference type="InterPro" id="IPR050490">
    <property type="entry name" value="Bact_solute-bd_prot1"/>
</dbReference>
<keyword evidence="3" id="KW-1185">Reference proteome</keyword>
<dbReference type="Proteomes" id="UP000677305">
    <property type="component" value="Chromosome"/>
</dbReference>
<protein>
    <submittedName>
        <fullName evidence="2">ABC transporter substrate-binding protein</fullName>
    </submittedName>
</protein>
<dbReference type="PROSITE" id="PS51257">
    <property type="entry name" value="PROKAR_LIPOPROTEIN"/>
    <property type="match status" value="1"/>
</dbReference>
<dbReference type="InterPro" id="IPR022627">
    <property type="entry name" value="DUF3502"/>
</dbReference>
<evidence type="ECO:0000259" key="1">
    <source>
        <dbReference type="Pfam" id="PF12010"/>
    </source>
</evidence>
<dbReference type="Pfam" id="PF12010">
    <property type="entry name" value="DUF3502"/>
    <property type="match status" value="1"/>
</dbReference>